<evidence type="ECO:0000256" key="2">
    <source>
        <dbReference type="ARBA" id="ARBA00001911"/>
    </source>
</evidence>
<dbReference type="CDD" id="cd05247">
    <property type="entry name" value="UDP_G4E_1_SDR_e"/>
    <property type="match status" value="1"/>
</dbReference>
<proteinExistence type="inferred from homology"/>
<sequence length="325" mass="34644">MSNAQQKKYLVTGGAGYVGSVVAAHLLEAGHRVTVLDDLSTGYRVGVPEGAEFIEGRIQDAAKWLDPSYDGVLHFAAFSQVGESVVNPEKYWVNNVGGTTDLLAAMRDAGVRTLVFSSTAATYGEPDQVPITEDLPTAPTNPYGASKLAVDHMISGECAAHGLAAVSLRYFNVAGAYGAYGERHDPESHLIPLVLQVAQGRREAISVFGDDYATPDGTCVRDYIHVADLADAHLLALGAASSREHLICNLGNGNGFSVREVIETVRQVTGHPIPEIAAPRRGGDPAVLVASAERAKERLGWRPTRADLAGIVADAWEFAQRRESQ</sequence>
<evidence type="ECO:0000256" key="5">
    <source>
        <dbReference type="ARBA" id="ARBA00013189"/>
    </source>
</evidence>
<protein>
    <recommendedName>
        <fullName evidence="6 10">UDP-glucose 4-epimerase</fullName>
        <ecNumber evidence="5 10">5.1.3.2</ecNumber>
    </recommendedName>
</protein>
<comment type="pathway">
    <text evidence="3 10">Carbohydrate metabolism; galactose metabolism.</text>
</comment>
<dbReference type="EC" id="5.1.3.2" evidence="5 10"/>
<dbReference type="GO" id="GO:0003978">
    <property type="term" value="F:UDP-glucose 4-epimerase activity"/>
    <property type="evidence" value="ECO:0007669"/>
    <property type="project" value="UniProtKB-UniRule"/>
</dbReference>
<keyword evidence="7 10" id="KW-0520">NAD</keyword>
<comment type="cofactor">
    <cofactor evidence="2 10">
        <name>NAD(+)</name>
        <dbReference type="ChEBI" id="CHEBI:57540"/>
    </cofactor>
</comment>
<dbReference type="SUPFAM" id="SSF51735">
    <property type="entry name" value="NAD(P)-binding Rossmann-fold domains"/>
    <property type="match status" value="1"/>
</dbReference>
<organism evidence="12 13">
    <name type="scientific">Streptomyces malaysiensis</name>
    <dbReference type="NCBI Taxonomy" id="92644"/>
    <lineage>
        <taxon>Bacteria</taxon>
        <taxon>Bacillati</taxon>
        <taxon>Actinomycetota</taxon>
        <taxon>Actinomycetes</taxon>
        <taxon>Kitasatosporales</taxon>
        <taxon>Streptomycetaceae</taxon>
        <taxon>Streptomyces</taxon>
        <taxon>Streptomyces violaceusniger group</taxon>
    </lineage>
</organism>
<dbReference type="Gene3D" id="3.40.50.720">
    <property type="entry name" value="NAD(P)-binding Rossmann-like Domain"/>
    <property type="match status" value="1"/>
</dbReference>
<evidence type="ECO:0000259" key="11">
    <source>
        <dbReference type="Pfam" id="PF01370"/>
    </source>
</evidence>
<accession>A0A2J7YZ94</accession>
<evidence type="ECO:0000256" key="3">
    <source>
        <dbReference type="ARBA" id="ARBA00004947"/>
    </source>
</evidence>
<evidence type="ECO:0000313" key="13">
    <source>
        <dbReference type="Proteomes" id="UP000236520"/>
    </source>
</evidence>
<gene>
    <name evidence="12" type="ORF">SMF913_28800</name>
</gene>
<dbReference type="AlphaFoldDB" id="A0A2J7YZ94"/>
<dbReference type="InterPro" id="IPR001509">
    <property type="entry name" value="Epimerase_deHydtase"/>
</dbReference>
<comment type="subunit">
    <text evidence="10">Homodimer.</text>
</comment>
<reference evidence="12 13" key="1">
    <citation type="submission" date="2015-09" db="EMBL/GenBank/DDBJ databases">
        <title>Genome sequence, genome mining and natural product profiling of a biocontrol bacterium Streptomyces malaysiensis F913.</title>
        <authorList>
            <person name="Xu Y."/>
            <person name="Wei J."/>
            <person name="Xie J."/>
            <person name="Li T."/>
            <person name="Zhou Z."/>
        </authorList>
    </citation>
    <scope>NUCLEOTIDE SEQUENCE [LARGE SCALE GENOMIC DNA]</scope>
    <source>
        <strain evidence="12 13">F913</strain>
    </source>
</reference>
<dbReference type="InterPro" id="IPR036291">
    <property type="entry name" value="NAD(P)-bd_dom_sf"/>
</dbReference>
<feature type="domain" description="NAD-dependent epimerase/dehydratase" evidence="11">
    <location>
        <begin position="10"/>
        <end position="248"/>
    </location>
</feature>
<evidence type="ECO:0000256" key="1">
    <source>
        <dbReference type="ARBA" id="ARBA00000083"/>
    </source>
</evidence>
<evidence type="ECO:0000256" key="7">
    <source>
        <dbReference type="ARBA" id="ARBA00023027"/>
    </source>
</evidence>
<dbReference type="EMBL" id="LJIW01000002">
    <property type="protein sequence ID" value="PNG93335.1"/>
    <property type="molecule type" value="Genomic_DNA"/>
</dbReference>
<dbReference type="PANTHER" id="PTHR43725:SF53">
    <property type="entry name" value="UDP-ARABINOSE 4-EPIMERASE 1"/>
    <property type="match status" value="1"/>
</dbReference>
<name>A0A2J7YZ94_STRMQ</name>
<dbReference type="Pfam" id="PF01370">
    <property type="entry name" value="Epimerase"/>
    <property type="match status" value="1"/>
</dbReference>
<comment type="catalytic activity">
    <reaction evidence="1 10">
        <text>UDP-alpha-D-glucose = UDP-alpha-D-galactose</text>
        <dbReference type="Rhea" id="RHEA:22168"/>
        <dbReference type="ChEBI" id="CHEBI:58885"/>
        <dbReference type="ChEBI" id="CHEBI:66914"/>
        <dbReference type="EC" id="5.1.3.2"/>
    </reaction>
</comment>
<dbReference type="UniPathway" id="UPA00214"/>
<evidence type="ECO:0000313" key="12">
    <source>
        <dbReference type="EMBL" id="PNG93335.1"/>
    </source>
</evidence>
<dbReference type="Proteomes" id="UP000236520">
    <property type="component" value="Unassembled WGS sequence"/>
</dbReference>
<dbReference type="NCBIfam" id="TIGR01179">
    <property type="entry name" value="galE"/>
    <property type="match status" value="1"/>
</dbReference>
<keyword evidence="8 10" id="KW-0413">Isomerase</keyword>
<evidence type="ECO:0000256" key="9">
    <source>
        <dbReference type="ARBA" id="ARBA00023277"/>
    </source>
</evidence>
<keyword evidence="9 10" id="KW-0119">Carbohydrate metabolism</keyword>
<comment type="similarity">
    <text evidence="4 10">Belongs to the NAD(P)-dependent epimerase/dehydratase family.</text>
</comment>
<evidence type="ECO:0000256" key="8">
    <source>
        <dbReference type="ARBA" id="ARBA00023235"/>
    </source>
</evidence>
<evidence type="ECO:0000256" key="10">
    <source>
        <dbReference type="RuleBase" id="RU366046"/>
    </source>
</evidence>
<dbReference type="InterPro" id="IPR005886">
    <property type="entry name" value="UDP_G4E"/>
</dbReference>
<comment type="caution">
    <text evidence="12">The sequence shown here is derived from an EMBL/GenBank/DDBJ whole genome shotgun (WGS) entry which is preliminary data.</text>
</comment>
<dbReference type="GO" id="GO:0033499">
    <property type="term" value="P:galactose catabolic process via UDP-galactose, Leloir pathway"/>
    <property type="evidence" value="ECO:0007669"/>
    <property type="project" value="TreeGrafter"/>
</dbReference>
<evidence type="ECO:0000256" key="4">
    <source>
        <dbReference type="ARBA" id="ARBA00007637"/>
    </source>
</evidence>
<evidence type="ECO:0000256" key="6">
    <source>
        <dbReference type="ARBA" id="ARBA00018569"/>
    </source>
</evidence>
<keyword evidence="13" id="KW-1185">Reference proteome</keyword>
<dbReference type="PANTHER" id="PTHR43725">
    <property type="entry name" value="UDP-GLUCOSE 4-EPIMERASE"/>
    <property type="match status" value="1"/>
</dbReference>
<dbReference type="RefSeq" id="WP_102937462.1">
    <property type="nucleotide sequence ID" value="NZ_LJIW01000002.1"/>
</dbReference>
<dbReference type="Gene3D" id="3.90.25.10">
    <property type="entry name" value="UDP-galactose 4-epimerase, domain 1"/>
    <property type="match status" value="1"/>
</dbReference>